<evidence type="ECO:0000313" key="2">
    <source>
        <dbReference type="EMBL" id="CAH3139818.1"/>
    </source>
</evidence>
<comment type="caution">
    <text evidence="2">The sequence shown here is derived from an EMBL/GenBank/DDBJ whole genome shotgun (WGS) entry which is preliminary data.</text>
</comment>
<accession>A0ABN8PC35</accession>
<feature type="compositionally biased region" description="Low complexity" evidence="1">
    <location>
        <begin position="118"/>
        <end position="128"/>
    </location>
</feature>
<organism evidence="2 3">
    <name type="scientific">Porites lobata</name>
    <dbReference type="NCBI Taxonomy" id="104759"/>
    <lineage>
        <taxon>Eukaryota</taxon>
        <taxon>Metazoa</taxon>
        <taxon>Cnidaria</taxon>
        <taxon>Anthozoa</taxon>
        <taxon>Hexacorallia</taxon>
        <taxon>Scleractinia</taxon>
        <taxon>Fungiina</taxon>
        <taxon>Poritidae</taxon>
        <taxon>Porites</taxon>
    </lineage>
</organism>
<dbReference type="Proteomes" id="UP001159405">
    <property type="component" value="Unassembled WGS sequence"/>
</dbReference>
<dbReference type="EMBL" id="CALNXK010000063">
    <property type="protein sequence ID" value="CAH3139818.1"/>
    <property type="molecule type" value="Genomic_DNA"/>
</dbReference>
<gene>
    <name evidence="2" type="ORF">PLOB_00040843</name>
</gene>
<proteinExistence type="predicted"/>
<sequence>MTEVLKSIQARVQTIDETYLNQNAHQFPAAVEETVERTTQCGFNYFTNLQSYYEVPDGMVSFGDLPKLPRPPKHPGTTQEVTAKSIKDNPRTLLISAHGRRVLTANPSPCLVELRNSLASQGSSSSESDSADTTEDCGSIIPEFIGKGSTLLVWHDQ</sequence>
<evidence type="ECO:0000313" key="3">
    <source>
        <dbReference type="Proteomes" id="UP001159405"/>
    </source>
</evidence>
<evidence type="ECO:0000256" key="1">
    <source>
        <dbReference type="SAM" id="MobiDB-lite"/>
    </source>
</evidence>
<protein>
    <submittedName>
        <fullName evidence="2">Uncharacterized protein</fullName>
    </submittedName>
</protein>
<feature type="region of interest" description="Disordered" evidence="1">
    <location>
        <begin position="118"/>
        <end position="137"/>
    </location>
</feature>
<name>A0ABN8PC35_9CNID</name>
<keyword evidence="3" id="KW-1185">Reference proteome</keyword>
<reference evidence="2 3" key="1">
    <citation type="submission" date="2022-05" db="EMBL/GenBank/DDBJ databases">
        <authorList>
            <consortium name="Genoscope - CEA"/>
            <person name="William W."/>
        </authorList>
    </citation>
    <scope>NUCLEOTIDE SEQUENCE [LARGE SCALE GENOMIC DNA]</scope>
</reference>